<evidence type="ECO:0000313" key="1">
    <source>
        <dbReference type="EMBL" id="CAG9319284.1"/>
    </source>
</evidence>
<comment type="caution">
    <text evidence="1">The sequence shown here is derived from an EMBL/GenBank/DDBJ whole genome shotgun (WGS) entry which is preliminary data.</text>
</comment>
<protein>
    <submittedName>
        <fullName evidence="1">Uncharacterized protein</fullName>
    </submittedName>
</protein>
<evidence type="ECO:0000313" key="2">
    <source>
        <dbReference type="Proteomes" id="UP001162131"/>
    </source>
</evidence>
<keyword evidence="2" id="KW-1185">Reference proteome</keyword>
<reference evidence="1" key="1">
    <citation type="submission" date="2021-09" db="EMBL/GenBank/DDBJ databases">
        <authorList>
            <consortium name="AG Swart"/>
            <person name="Singh M."/>
            <person name="Singh A."/>
            <person name="Seah K."/>
            <person name="Emmerich C."/>
        </authorList>
    </citation>
    <scope>NUCLEOTIDE SEQUENCE</scope>
    <source>
        <strain evidence="1">ATCC30299</strain>
    </source>
</reference>
<organism evidence="1 2">
    <name type="scientific">Blepharisma stoltei</name>
    <dbReference type="NCBI Taxonomy" id="1481888"/>
    <lineage>
        <taxon>Eukaryota</taxon>
        <taxon>Sar</taxon>
        <taxon>Alveolata</taxon>
        <taxon>Ciliophora</taxon>
        <taxon>Postciliodesmatophora</taxon>
        <taxon>Heterotrichea</taxon>
        <taxon>Heterotrichida</taxon>
        <taxon>Blepharismidae</taxon>
        <taxon>Blepharisma</taxon>
    </lineage>
</organism>
<dbReference type="AlphaFoldDB" id="A0AAU9J1N4"/>
<proteinExistence type="predicted"/>
<sequence length="490" mass="57000">MEKVAHKGATLSNVDRLIFDTLNSRTSPPSSPIFSSKSQSYFRIYTSNSRIIRKDLNGFERTTQATFWNYRMKKPSIDYKDLQKQTSGQDTYLLLENRFFDTRRNLLQAKSDFLDIKRDIATYEYEFAKNASISLILMKVSNASANLPIPIEDFQNSNLSTSSHLHLLKEKFSQIHQSAQTHILKKNKEYVKENMDVRAKTSYNKLFLIYQCLADLSCICCSIQILTNSLYKTIVAVALLPSGQSLKTNIDRKIITSKETDLSKTIKNDLVPKLFLTNSNDDLFLNWHDDYGSLFFTIITQVKGYKKPVTLLLKEKSSKGLVLIYGETELEIAYSRLQIKKLEKSSLRHIKKKLIKHLYYDSKIGHLQWIENANSMFDKKEKNSLFLDLNYIYEVLGIKLFHFNSYFMYELGEDTYKIEIWVYKEHAMIKVFKNLKLIDQTESGAHNFKFVTDLQILDIISSPLTLSRSLEFKFYLKSLEFECLNSSLSM</sequence>
<dbReference type="EMBL" id="CAJZBQ010000022">
    <property type="protein sequence ID" value="CAG9319284.1"/>
    <property type="molecule type" value="Genomic_DNA"/>
</dbReference>
<dbReference type="Proteomes" id="UP001162131">
    <property type="component" value="Unassembled WGS sequence"/>
</dbReference>
<gene>
    <name evidence="1" type="ORF">BSTOLATCC_MIC23492</name>
</gene>
<name>A0AAU9J1N4_9CILI</name>
<accession>A0AAU9J1N4</accession>